<evidence type="ECO:0000313" key="3">
    <source>
        <dbReference type="EMBL" id="PWA07922.1"/>
    </source>
</evidence>
<dbReference type="InterPro" id="IPR002881">
    <property type="entry name" value="DUF58"/>
</dbReference>
<dbReference type="OrthoDB" id="9789943at2"/>
<evidence type="ECO:0000259" key="2">
    <source>
        <dbReference type="Pfam" id="PF01882"/>
    </source>
</evidence>
<keyword evidence="1" id="KW-1133">Transmembrane helix</keyword>
<evidence type="ECO:0000313" key="4">
    <source>
        <dbReference type="Proteomes" id="UP000245998"/>
    </source>
</evidence>
<proteinExistence type="predicted"/>
<dbReference type="AlphaFoldDB" id="A0A2U1JS22"/>
<comment type="caution">
    <text evidence="3">The sequence shown here is derived from an EMBL/GenBank/DDBJ whole genome shotgun (WGS) entry which is preliminary data.</text>
</comment>
<accession>A0A2U1JS22</accession>
<dbReference type="EMBL" id="QCZG01000044">
    <property type="protein sequence ID" value="PWA07922.1"/>
    <property type="molecule type" value="Genomic_DNA"/>
</dbReference>
<dbReference type="PANTHER" id="PTHR34351:SF2">
    <property type="entry name" value="DUF58 DOMAIN-CONTAINING PROTEIN"/>
    <property type="match status" value="1"/>
</dbReference>
<dbReference type="Proteomes" id="UP000245998">
    <property type="component" value="Unassembled WGS sequence"/>
</dbReference>
<keyword evidence="1" id="KW-0472">Membrane</keyword>
<organism evidence="3 4">
    <name type="scientific">Pueribacillus theae</name>
    <dbReference type="NCBI Taxonomy" id="2171751"/>
    <lineage>
        <taxon>Bacteria</taxon>
        <taxon>Bacillati</taxon>
        <taxon>Bacillota</taxon>
        <taxon>Bacilli</taxon>
        <taxon>Bacillales</taxon>
        <taxon>Bacillaceae</taxon>
        <taxon>Pueribacillus</taxon>
    </lineage>
</organism>
<feature type="transmembrane region" description="Helical" evidence="1">
    <location>
        <begin position="21"/>
        <end position="40"/>
    </location>
</feature>
<dbReference type="Pfam" id="PF01882">
    <property type="entry name" value="DUF58"/>
    <property type="match status" value="1"/>
</dbReference>
<sequence>MNEEAISNRDAKETNPMQTSYFFERFAIWVFVAVLLVSIWFRMLPLIIVSVFLILLFFMITLWKKKSLTRIETSLDMSRSRVFAEEEFTVQASIVNNKWLPLIWIEWEFPESTHLIWGEGKRDRYMIRFLWMLWYQRVEWAIKGTALKRGVYQLGKVKLRSGDGFRFSEIEQVQDLDGILYVYPKLVPVHVAPFSLSLNWGAKGKQGGFLEDPLLVSGVRDYQSGDEWRRINWKATARTGALITNVYQPIVNRELMMFIDVEGFAVDETKYEDPKEQKEYAEMKKREFEQFLQIITSVAVTYHKQGVQLGFASNASDHFGRKQRSVPPSEDLTRFLDQVALITANVAGDKILVDILRNGIPKCPLFLFSKEVTNKHVRSYQENKHKIPEIRFYYQSASEHAAKLAKIAKPIDSFRAKSMLG</sequence>
<dbReference type="PANTHER" id="PTHR34351">
    <property type="entry name" value="SLR1927 PROTEIN-RELATED"/>
    <property type="match status" value="1"/>
</dbReference>
<reference evidence="3 4" key="1">
    <citation type="submission" date="2018-04" db="EMBL/GenBank/DDBJ databases">
        <title>Camelliibacillus theae gen. nov., sp. nov., isolated from Pu'er tea.</title>
        <authorList>
            <person name="Niu L."/>
        </authorList>
    </citation>
    <scope>NUCLEOTIDE SEQUENCE [LARGE SCALE GENOMIC DNA]</scope>
    <source>
        <strain evidence="3 4">T8</strain>
    </source>
</reference>
<dbReference type="RefSeq" id="WP_116555885.1">
    <property type="nucleotide sequence ID" value="NZ_QCZG01000044.1"/>
</dbReference>
<evidence type="ECO:0000256" key="1">
    <source>
        <dbReference type="SAM" id="Phobius"/>
    </source>
</evidence>
<feature type="domain" description="DUF58" evidence="2">
    <location>
        <begin position="219"/>
        <end position="269"/>
    </location>
</feature>
<gene>
    <name evidence="3" type="ORF">DCC39_15880</name>
</gene>
<name>A0A2U1JS22_9BACI</name>
<keyword evidence="1" id="KW-0812">Transmembrane</keyword>
<protein>
    <recommendedName>
        <fullName evidence="2">DUF58 domain-containing protein</fullName>
    </recommendedName>
</protein>
<feature type="transmembrane region" description="Helical" evidence="1">
    <location>
        <begin position="46"/>
        <end position="63"/>
    </location>
</feature>
<keyword evidence="4" id="KW-1185">Reference proteome</keyword>